<proteinExistence type="predicted"/>
<name>C0EAA2_9FIRM</name>
<protein>
    <submittedName>
        <fullName evidence="1">Uncharacterized protein</fullName>
    </submittedName>
</protein>
<organism evidence="1 2">
    <name type="scientific">[Clostridium] methylpentosum DSM 5476</name>
    <dbReference type="NCBI Taxonomy" id="537013"/>
    <lineage>
        <taxon>Bacteria</taxon>
        <taxon>Bacillati</taxon>
        <taxon>Bacillota</taxon>
        <taxon>Clostridia</taxon>
        <taxon>Eubacteriales</taxon>
        <taxon>Oscillospiraceae</taxon>
        <taxon>Oscillospiraceae incertae sedis</taxon>
    </lineage>
</organism>
<reference evidence="1 2" key="2">
    <citation type="submission" date="2009-02" db="EMBL/GenBank/DDBJ databases">
        <title>Draft genome sequence of Clostridium methylpentosum (DSM 5476).</title>
        <authorList>
            <person name="Sudarsanam P."/>
            <person name="Ley R."/>
            <person name="Guruge J."/>
            <person name="Turnbaugh P.J."/>
            <person name="Mahowald M."/>
            <person name="Liep D."/>
            <person name="Gordon J."/>
        </authorList>
    </citation>
    <scope>NUCLEOTIDE SEQUENCE [LARGE SCALE GENOMIC DNA]</scope>
    <source>
        <strain evidence="1 2">DSM 5476</strain>
    </source>
</reference>
<evidence type="ECO:0000313" key="1">
    <source>
        <dbReference type="EMBL" id="EEG31595.1"/>
    </source>
</evidence>
<dbReference type="AlphaFoldDB" id="C0EAA2"/>
<reference evidence="1 2" key="1">
    <citation type="submission" date="2009-01" db="EMBL/GenBank/DDBJ databases">
        <authorList>
            <person name="Fulton L."/>
            <person name="Clifton S."/>
            <person name="Fulton B."/>
            <person name="Xu J."/>
            <person name="Minx P."/>
            <person name="Pepin K.H."/>
            <person name="Johnson M."/>
            <person name="Bhonagiri V."/>
            <person name="Nash W.E."/>
            <person name="Mardis E.R."/>
            <person name="Wilson R.K."/>
        </authorList>
    </citation>
    <scope>NUCLEOTIDE SEQUENCE [LARGE SCALE GENOMIC DNA]</scope>
    <source>
        <strain evidence="1 2">DSM 5476</strain>
    </source>
</reference>
<evidence type="ECO:0000313" key="2">
    <source>
        <dbReference type="Proteomes" id="UP000003340"/>
    </source>
</evidence>
<accession>C0EAA2</accession>
<sequence>MENICCFCTTRYKICLVLHKYVHAHGFYFAIIKVRKNHRTDFDLKTNF</sequence>
<dbReference type="EMBL" id="ACEC01000030">
    <property type="protein sequence ID" value="EEG31595.1"/>
    <property type="molecule type" value="Genomic_DNA"/>
</dbReference>
<dbReference type="Proteomes" id="UP000003340">
    <property type="component" value="Unassembled WGS sequence"/>
</dbReference>
<gene>
    <name evidence="1" type="ORF">CLOSTMETH_00757</name>
</gene>
<dbReference type="HOGENOM" id="CLU_3151312_0_0_9"/>
<keyword evidence="2" id="KW-1185">Reference proteome</keyword>
<comment type="caution">
    <text evidence="1">The sequence shown here is derived from an EMBL/GenBank/DDBJ whole genome shotgun (WGS) entry which is preliminary data.</text>
</comment>